<dbReference type="Gene3D" id="3.30.470.20">
    <property type="entry name" value="ATP-grasp fold, B domain"/>
    <property type="match status" value="1"/>
</dbReference>
<reference evidence="1" key="1">
    <citation type="journal article" date="2023" name="Mol. Biol. Evol.">
        <title>Third-Generation Sequencing Reveals the Adaptive Role of the Epigenome in Three Deep-Sea Polychaetes.</title>
        <authorList>
            <person name="Perez M."/>
            <person name="Aroh O."/>
            <person name="Sun Y."/>
            <person name="Lan Y."/>
            <person name="Juniper S.K."/>
            <person name="Young C.R."/>
            <person name="Angers B."/>
            <person name="Qian P.Y."/>
        </authorList>
    </citation>
    <scope>NUCLEOTIDE SEQUENCE</scope>
    <source>
        <strain evidence="1">P08H-3</strain>
    </source>
</reference>
<keyword evidence="2" id="KW-1185">Reference proteome</keyword>
<name>A0AAD9K2W4_9ANNE</name>
<evidence type="ECO:0000313" key="1">
    <source>
        <dbReference type="EMBL" id="KAK2163924.1"/>
    </source>
</evidence>
<accession>A0AAD9K2W4</accession>
<dbReference type="AlphaFoldDB" id="A0AAD9K2W4"/>
<evidence type="ECO:0008006" key="3">
    <source>
        <dbReference type="Google" id="ProtNLM"/>
    </source>
</evidence>
<evidence type="ECO:0000313" key="2">
    <source>
        <dbReference type="Proteomes" id="UP001208570"/>
    </source>
</evidence>
<comment type="caution">
    <text evidence="1">The sequence shown here is derived from an EMBL/GenBank/DDBJ whole genome shotgun (WGS) entry which is preliminary data.</text>
</comment>
<dbReference type="InterPro" id="IPR027749">
    <property type="entry name" value="TTLL12"/>
</dbReference>
<dbReference type="PANTHER" id="PTHR46088:SF1">
    <property type="entry name" value="TUBULIN--TYROSINE LIGASE-LIKE PROTEIN 12"/>
    <property type="match status" value="1"/>
</dbReference>
<sequence length="354" mass="41572">MAVHNLQKYKVHETLPDPNTEVPVLPRDRSIRVYTDYELVVDHLTDNRFELVDKKEEADIIWTSKTIRNYLAWSEGTHKYYLNQFPFEMVITIKNLLAAVARRVIKRHIDHDTLESKLDWLPITFNLTSELAQFVSYFQQRKKRGLSNYWICKPWNLGLGMDLHVTDNLAYILRLPDTGPKIASLYVDDPVLIERESVGQVKFDLRFLVMLVSIKPLTVYVHKKFLIRYANVAFSMDHFDEYEKHFTVMTARKYADTHESKIHAILKQLFEAATSKPPPLGIGHSPLSRAIYGIDIMLRWKTNRKGDREIQPVLIECNFGPNNERFCRYYPDFMNDIFSVLFLEDTETREVVLL</sequence>
<dbReference type="PROSITE" id="PS51221">
    <property type="entry name" value="TTL"/>
    <property type="match status" value="1"/>
</dbReference>
<dbReference type="PANTHER" id="PTHR46088">
    <property type="entry name" value="TUBULIN--TYROSINE LIGASE-LIKE PROTEIN 12"/>
    <property type="match status" value="1"/>
</dbReference>
<dbReference type="InterPro" id="IPR004344">
    <property type="entry name" value="TTL/TTLL_fam"/>
</dbReference>
<dbReference type="GO" id="GO:0005737">
    <property type="term" value="C:cytoplasm"/>
    <property type="evidence" value="ECO:0007669"/>
    <property type="project" value="TreeGrafter"/>
</dbReference>
<proteinExistence type="predicted"/>
<organism evidence="1 2">
    <name type="scientific">Paralvinella palmiformis</name>
    <dbReference type="NCBI Taxonomy" id="53620"/>
    <lineage>
        <taxon>Eukaryota</taxon>
        <taxon>Metazoa</taxon>
        <taxon>Spiralia</taxon>
        <taxon>Lophotrochozoa</taxon>
        <taxon>Annelida</taxon>
        <taxon>Polychaeta</taxon>
        <taxon>Sedentaria</taxon>
        <taxon>Canalipalpata</taxon>
        <taxon>Terebellida</taxon>
        <taxon>Terebelliformia</taxon>
        <taxon>Alvinellidae</taxon>
        <taxon>Paralvinella</taxon>
    </lineage>
</organism>
<protein>
    <recommendedName>
        <fullName evidence="3">Tubulin--tyrosine ligase-like protein 12</fullName>
    </recommendedName>
</protein>
<gene>
    <name evidence="1" type="ORF">LSH36_72g06020</name>
</gene>
<dbReference type="EMBL" id="JAODUP010000072">
    <property type="protein sequence ID" value="KAK2163924.1"/>
    <property type="molecule type" value="Genomic_DNA"/>
</dbReference>
<dbReference type="Pfam" id="PF03133">
    <property type="entry name" value="TTL"/>
    <property type="match status" value="2"/>
</dbReference>
<dbReference type="Proteomes" id="UP001208570">
    <property type="component" value="Unassembled WGS sequence"/>
</dbReference>